<dbReference type="EMBL" id="NOXG01000008">
    <property type="protein sequence ID" value="PYD75502.1"/>
    <property type="molecule type" value="Genomic_DNA"/>
</dbReference>
<gene>
    <name evidence="2" type="ORF">C3920_07290</name>
    <name evidence="3" type="ORF">CFR71_08865</name>
</gene>
<evidence type="ECO:0000313" key="4">
    <source>
        <dbReference type="Proteomes" id="UP000247609"/>
    </source>
</evidence>
<organism evidence="3 4">
    <name type="scientific">Novacetimonas pomaceti</name>
    <dbReference type="NCBI Taxonomy" id="2021998"/>
    <lineage>
        <taxon>Bacteria</taxon>
        <taxon>Pseudomonadati</taxon>
        <taxon>Pseudomonadota</taxon>
        <taxon>Alphaproteobacteria</taxon>
        <taxon>Acetobacterales</taxon>
        <taxon>Acetobacteraceae</taxon>
        <taxon>Novacetimonas</taxon>
    </lineage>
</organism>
<name>A0A318QDT5_9PROT</name>
<dbReference type="Proteomes" id="UP000247609">
    <property type="component" value="Unassembled WGS sequence"/>
</dbReference>
<protein>
    <recommendedName>
        <fullName evidence="6">DUF4282 domain-containing protein</fullName>
    </recommendedName>
</protein>
<evidence type="ECO:0008006" key="6">
    <source>
        <dbReference type="Google" id="ProtNLM"/>
    </source>
</evidence>
<keyword evidence="5" id="KW-1185">Reference proteome</keyword>
<feature type="transmembrane region" description="Helical" evidence="1">
    <location>
        <begin position="20"/>
        <end position="43"/>
    </location>
</feature>
<proteinExistence type="predicted"/>
<dbReference type="InterPro" id="IPR025557">
    <property type="entry name" value="DUF4282"/>
</dbReference>
<evidence type="ECO:0000313" key="2">
    <source>
        <dbReference type="EMBL" id="PYD47935.1"/>
    </source>
</evidence>
<evidence type="ECO:0000256" key="1">
    <source>
        <dbReference type="SAM" id="Phobius"/>
    </source>
</evidence>
<keyword evidence="1" id="KW-1133">Transmembrane helix</keyword>
<feature type="transmembrane region" description="Helical" evidence="1">
    <location>
        <begin position="55"/>
        <end position="78"/>
    </location>
</feature>
<dbReference type="Pfam" id="PF14110">
    <property type="entry name" value="DUF4282"/>
    <property type="match status" value="1"/>
</dbReference>
<comment type="caution">
    <text evidence="3">The sequence shown here is derived from an EMBL/GenBank/DDBJ whole genome shotgun (WGS) entry which is preliminary data.</text>
</comment>
<dbReference type="RefSeq" id="WP_110530322.1">
    <property type="nucleotide sequence ID" value="NZ_JAHRDT010000001.1"/>
</dbReference>
<keyword evidence="1" id="KW-0472">Membrane</keyword>
<evidence type="ECO:0000313" key="3">
    <source>
        <dbReference type="EMBL" id="PYD75502.1"/>
    </source>
</evidence>
<dbReference type="AlphaFoldDB" id="A0A318QDT5"/>
<accession>A0A318QDT5</accession>
<dbReference type="Proteomes" id="UP000248116">
    <property type="component" value="Unassembled WGS sequence"/>
</dbReference>
<evidence type="ECO:0000313" key="5">
    <source>
        <dbReference type="Proteomes" id="UP000248116"/>
    </source>
</evidence>
<reference evidence="3 4" key="1">
    <citation type="submission" date="2017-07" db="EMBL/GenBank/DDBJ databases">
        <title>A draft genome sequence of Komagataeibacter sp. T5K1.</title>
        <authorList>
            <person name="Skraban J."/>
            <person name="Cleenwerck I."/>
            <person name="Vandamme P."/>
            <person name="Trcek J."/>
        </authorList>
    </citation>
    <scope>NUCLEOTIDE SEQUENCE [LARGE SCALE GENOMIC DNA]</scope>
    <source>
        <strain evidence="3 4">T5K1</strain>
    </source>
</reference>
<sequence length="108" mass="11701">MKSLLSFNTLITPQFMKIFYYIGVVSCVLSGLGTFVGILGLFINSAEMLGQSTTLAALAGLFIGGIAALIITVLSIILTRIACETVLVVFMIRDELAWQRENAQKRVA</sequence>
<dbReference type="EMBL" id="PRCW01000052">
    <property type="protein sequence ID" value="PYD47935.1"/>
    <property type="molecule type" value="Genomic_DNA"/>
</dbReference>
<reference evidence="2 5" key="2">
    <citation type="submission" date="2018-02" db="EMBL/GenBank/DDBJ databases">
        <authorList>
            <person name="Skraban J."/>
            <person name="Trcek J."/>
        </authorList>
    </citation>
    <scope>NUCLEOTIDE SEQUENCE [LARGE SCALE GENOMIC DNA]</scope>
    <source>
        <strain evidence="2 5">AV446</strain>
    </source>
</reference>
<keyword evidence="1" id="KW-0812">Transmembrane</keyword>